<evidence type="ECO:0000256" key="1">
    <source>
        <dbReference type="SAM" id="Phobius"/>
    </source>
</evidence>
<name>A0ABN5JFG3_FUSVA</name>
<keyword evidence="1" id="KW-0472">Membrane</keyword>
<feature type="transmembrane region" description="Helical" evidence="1">
    <location>
        <begin position="26"/>
        <end position="45"/>
    </location>
</feature>
<proteinExistence type="predicted"/>
<dbReference type="Proteomes" id="UP000241238">
    <property type="component" value="Chromosome"/>
</dbReference>
<evidence type="ECO:0000313" key="2">
    <source>
        <dbReference type="EMBL" id="AVQ30593.1"/>
    </source>
</evidence>
<evidence type="ECO:0008006" key="4">
    <source>
        <dbReference type="Google" id="ProtNLM"/>
    </source>
</evidence>
<keyword evidence="3" id="KW-1185">Reference proteome</keyword>
<keyword evidence="1" id="KW-1133">Transmembrane helix</keyword>
<gene>
    <name evidence="2" type="ORF">C4N18_04915</name>
</gene>
<feature type="transmembrane region" description="Helical" evidence="1">
    <location>
        <begin position="65"/>
        <end position="81"/>
    </location>
</feature>
<reference evidence="3" key="1">
    <citation type="journal article" date="2018" name="MSphere">
        <title>Fusobacterium Genomics Using MinION and Illumina Sequencing Enables Genome Completion and Correction.</title>
        <authorList>
            <person name="Todd S.M."/>
            <person name="Settlage R.E."/>
            <person name="Lahmers K.K."/>
            <person name="Slade D.J."/>
        </authorList>
    </citation>
    <scope>NUCLEOTIDE SEQUENCE [LARGE SCALE GENOMIC DNA]</scope>
    <source>
        <strain evidence="3">ATCC 27725</strain>
    </source>
</reference>
<accession>A0ABN5JFG3</accession>
<dbReference type="EMBL" id="CP028103">
    <property type="protein sequence ID" value="AVQ30593.1"/>
    <property type="molecule type" value="Genomic_DNA"/>
</dbReference>
<sequence length="179" mass="21476">MDINIKKNNIETIILKTAKKEKKKHVKIWICIYFLITIFVQYSILKTLKVKKIPLFTFESTPLQLFIQVLLSFPILLGYNVELIKYWDEFIIIDGLKITLQSKDGEYLKSKSEFLIKDITKIHIKKREEIFKYDRRYKEEDYKIVKIETKEKVYCWGYDLQIEEAKKVVSILNNIINKS</sequence>
<protein>
    <recommendedName>
        <fullName evidence="4">DUF5673 domain-containing protein</fullName>
    </recommendedName>
</protein>
<dbReference type="GeneID" id="77467325"/>
<evidence type="ECO:0000313" key="3">
    <source>
        <dbReference type="Proteomes" id="UP000241238"/>
    </source>
</evidence>
<dbReference type="RefSeq" id="WP_107123207.1">
    <property type="nucleotide sequence ID" value="NZ_CP028103.1"/>
</dbReference>
<keyword evidence="1" id="KW-0812">Transmembrane</keyword>
<organism evidence="2 3">
    <name type="scientific">Fusobacterium varium ATCC 27725</name>
    <dbReference type="NCBI Taxonomy" id="469618"/>
    <lineage>
        <taxon>Bacteria</taxon>
        <taxon>Fusobacteriati</taxon>
        <taxon>Fusobacteriota</taxon>
        <taxon>Fusobacteriia</taxon>
        <taxon>Fusobacteriales</taxon>
        <taxon>Fusobacteriaceae</taxon>
        <taxon>Fusobacterium</taxon>
    </lineage>
</organism>